<sequence>MKQKKDCNYEPHQAMKKILLSRTFSPGNEKDLFWIDPKSCMLRHCTTSLFISRTRLSRCLTKYFNTVEMIITLFSINFFCFITTFSYFNFYSFVPLQISHSMST</sequence>
<keyword evidence="1" id="KW-0472">Membrane</keyword>
<feature type="transmembrane region" description="Helical" evidence="1">
    <location>
        <begin position="63"/>
        <end position="88"/>
    </location>
</feature>
<dbReference type="Gramene" id="KQL14110">
    <property type="protein sequence ID" value="KQL14110"/>
    <property type="gene ID" value="SETIT_024814mg"/>
</dbReference>
<keyword evidence="1" id="KW-0812">Transmembrane</keyword>
<dbReference type="HOGENOM" id="CLU_2254840_0_0_1"/>
<dbReference type="InParanoid" id="K3ZE22"/>
<reference evidence="2" key="2">
    <citation type="submission" date="2018-08" db="UniProtKB">
        <authorList>
            <consortium name="EnsemblPlants"/>
        </authorList>
    </citation>
    <scope>IDENTIFICATION</scope>
    <source>
        <strain evidence="2">Yugu1</strain>
    </source>
</reference>
<dbReference type="AlphaFoldDB" id="K3ZE22"/>
<keyword evidence="3" id="KW-1185">Reference proteome</keyword>
<proteinExistence type="predicted"/>
<name>K3ZE22_SETIT</name>
<dbReference type="EMBL" id="AGNK02001526">
    <property type="status" value="NOT_ANNOTATED_CDS"/>
    <property type="molecule type" value="Genomic_DNA"/>
</dbReference>
<reference evidence="3" key="1">
    <citation type="journal article" date="2012" name="Nat. Biotechnol.">
        <title>Reference genome sequence of the model plant Setaria.</title>
        <authorList>
            <person name="Bennetzen J.L."/>
            <person name="Schmutz J."/>
            <person name="Wang H."/>
            <person name="Percifield R."/>
            <person name="Hawkins J."/>
            <person name="Pontaroli A.C."/>
            <person name="Estep M."/>
            <person name="Feng L."/>
            <person name="Vaughn J.N."/>
            <person name="Grimwood J."/>
            <person name="Jenkins J."/>
            <person name="Barry K."/>
            <person name="Lindquist E."/>
            <person name="Hellsten U."/>
            <person name="Deshpande S."/>
            <person name="Wang X."/>
            <person name="Wu X."/>
            <person name="Mitros T."/>
            <person name="Triplett J."/>
            <person name="Yang X."/>
            <person name="Ye C.Y."/>
            <person name="Mauro-Herrera M."/>
            <person name="Wang L."/>
            <person name="Li P."/>
            <person name="Sharma M."/>
            <person name="Sharma R."/>
            <person name="Ronald P.C."/>
            <person name="Panaud O."/>
            <person name="Kellogg E.A."/>
            <person name="Brutnell T.P."/>
            <person name="Doust A.N."/>
            <person name="Tuskan G.A."/>
            <person name="Rokhsar D."/>
            <person name="Devos K.M."/>
        </authorList>
    </citation>
    <scope>NUCLEOTIDE SEQUENCE [LARGE SCALE GENOMIC DNA]</scope>
    <source>
        <strain evidence="3">cv. Yugu1</strain>
    </source>
</reference>
<dbReference type="EnsemblPlants" id="KQL14110">
    <property type="protein sequence ID" value="KQL14110"/>
    <property type="gene ID" value="SETIT_024814mg"/>
</dbReference>
<accession>K3ZE22</accession>
<organism evidence="2 3">
    <name type="scientific">Setaria italica</name>
    <name type="common">Foxtail millet</name>
    <name type="synonym">Panicum italicum</name>
    <dbReference type="NCBI Taxonomy" id="4555"/>
    <lineage>
        <taxon>Eukaryota</taxon>
        <taxon>Viridiplantae</taxon>
        <taxon>Streptophyta</taxon>
        <taxon>Embryophyta</taxon>
        <taxon>Tracheophyta</taxon>
        <taxon>Spermatophyta</taxon>
        <taxon>Magnoliopsida</taxon>
        <taxon>Liliopsida</taxon>
        <taxon>Poales</taxon>
        <taxon>Poaceae</taxon>
        <taxon>PACMAD clade</taxon>
        <taxon>Panicoideae</taxon>
        <taxon>Panicodae</taxon>
        <taxon>Paniceae</taxon>
        <taxon>Cenchrinae</taxon>
        <taxon>Setaria</taxon>
    </lineage>
</organism>
<evidence type="ECO:0000313" key="3">
    <source>
        <dbReference type="Proteomes" id="UP000004995"/>
    </source>
</evidence>
<evidence type="ECO:0000313" key="2">
    <source>
        <dbReference type="EnsemblPlants" id="KQL14110"/>
    </source>
</evidence>
<protein>
    <submittedName>
        <fullName evidence="2">Uncharacterized protein</fullName>
    </submittedName>
</protein>
<evidence type="ECO:0000256" key="1">
    <source>
        <dbReference type="SAM" id="Phobius"/>
    </source>
</evidence>
<dbReference type="Proteomes" id="UP000004995">
    <property type="component" value="Unassembled WGS sequence"/>
</dbReference>
<keyword evidence="1" id="KW-1133">Transmembrane helix</keyword>